<proteinExistence type="predicted"/>
<reference evidence="1 2" key="1">
    <citation type="submission" date="2023-05" db="EMBL/GenBank/DDBJ databases">
        <title>Actinoplanes sp. NEAU-A12 genome sequencing.</title>
        <authorList>
            <person name="Wang Z.-S."/>
        </authorList>
    </citation>
    <scope>NUCLEOTIDE SEQUENCE [LARGE SCALE GENOMIC DNA]</scope>
    <source>
        <strain evidence="1 2">NEAU-A12</strain>
    </source>
</reference>
<dbReference type="Proteomes" id="UP001241758">
    <property type="component" value="Unassembled WGS sequence"/>
</dbReference>
<dbReference type="EMBL" id="JASCTH010000001">
    <property type="protein sequence ID" value="MDI6097002.1"/>
    <property type="molecule type" value="Genomic_DNA"/>
</dbReference>
<evidence type="ECO:0000313" key="1">
    <source>
        <dbReference type="EMBL" id="MDI6097002.1"/>
    </source>
</evidence>
<keyword evidence="2" id="KW-1185">Reference proteome</keyword>
<name>A0ABT6WB96_9ACTN</name>
<protein>
    <submittedName>
        <fullName evidence="1">Uncharacterized protein</fullName>
    </submittedName>
</protein>
<evidence type="ECO:0000313" key="2">
    <source>
        <dbReference type="Proteomes" id="UP001241758"/>
    </source>
</evidence>
<dbReference type="RefSeq" id="WP_282756136.1">
    <property type="nucleotide sequence ID" value="NZ_JASCTH010000001.1"/>
</dbReference>
<gene>
    <name evidence="1" type="ORF">QLQ12_00075</name>
</gene>
<accession>A0ABT6WB96</accession>
<sequence>MTGQSADQVHWQGELYDVTAVDGNGLFAAVGAKAISTACYRGYVASYRVDDDHLVLAELETDPGYDGAHLGVSPVHSRGVKVYRGLGAPVPFTGRLLIGAGYADIGYLHMGFRPAYGFQRVWELVFDVGRLTDVCERSAELAAVRERFAGVRPGPVGGEATSDWIDRTFSLSFSYSWPEIPERR</sequence>
<organism evidence="1 2">
    <name type="scientific">Actinoplanes sandaracinus</name>
    <dbReference type="NCBI Taxonomy" id="3045177"/>
    <lineage>
        <taxon>Bacteria</taxon>
        <taxon>Bacillati</taxon>
        <taxon>Actinomycetota</taxon>
        <taxon>Actinomycetes</taxon>
        <taxon>Micromonosporales</taxon>
        <taxon>Micromonosporaceae</taxon>
        <taxon>Actinoplanes</taxon>
    </lineage>
</organism>
<comment type="caution">
    <text evidence="1">The sequence shown here is derived from an EMBL/GenBank/DDBJ whole genome shotgun (WGS) entry which is preliminary data.</text>
</comment>